<keyword evidence="3" id="KW-1185">Reference proteome</keyword>
<evidence type="ECO:0000256" key="1">
    <source>
        <dbReference type="SAM" id="MobiDB-lite"/>
    </source>
</evidence>
<proteinExistence type="predicted"/>
<evidence type="ECO:0000313" key="2">
    <source>
        <dbReference type="EMBL" id="ORY24061.1"/>
    </source>
</evidence>
<organism evidence="2 3">
    <name type="scientific">Naematelia encephala</name>
    <dbReference type="NCBI Taxonomy" id="71784"/>
    <lineage>
        <taxon>Eukaryota</taxon>
        <taxon>Fungi</taxon>
        <taxon>Dikarya</taxon>
        <taxon>Basidiomycota</taxon>
        <taxon>Agaricomycotina</taxon>
        <taxon>Tremellomycetes</taxon>
        <taxon>Tremellales</taxon>
        <taxon>Naemateliaceae</taxon>
        <taxon>Naematelia</taxon>
    </lineage>
</organism>
<sequence length="199" mass="22091">MSTTTLLDENHTGYIATTEVEQLPGERGVESYERKIREAMETFQGEIESMLDTGLAGRSNPPPIFPYLELDRTGNTSMRFRSLLADPDSNYQQVVCYQQDQETASRERFANTDENTLPIVDWRRFPIGGSFDLDSSTQMTPQNSSSGTTAANSLNTFPPQDGGTASFTSSVSQILISSTPRTQHHLSSGKVPDHGRYDR</sequence>
<dbReference type="AlphaFoldDB" id="A0A1Y2AND3"/>
<accession>A0A1Y2AND3</accession>
<dbReference type="InParanoid" id="A0A1Y2AND3"/>
<reference evidence="2 3" key="1">
    <citation type="submission" date="2016-07" db="EMBL/GenBank/DDBJ databases">
        <title>Pervasive Adenine N6-methylation of Active Genes in Fungi.</title>
        <authorList>
            <consortium name="DOE Joint Genome Institute"/>
            <person name="Mondo S.J."/>
            <person name="Dannebaum R.O."/>
            <person name="Kuo R.C."/>
            <person name="Labutti K."/>
            <person name="Haridas S."/>
            <person name="Kuo A."/>
            <person name="Salamov A."/>
            <person name="Ahrendt S.R."/>
            <person name="Lipzen A."/>
            <person name="Sullivan W."/>
            <person name="Andreopoulos W.B."/>
            <person name="Clum A."/>
            <person name="Lindquist E."/>
            <person name="Daum C."/>
            <person name="Ramamoorthy G.K."/>
            <person name="Gryganskyi A."/>
            <person name="Culley D."/>
            <person name="Magnuson J.K."/>
            <person name="James T.Y."/>
            <person name="O'Malley M.A."/>
            <person name="Stajich J.E."/>
            <person name="Spatafora J.W."/>
            <person name="Visel A."/>
            <person name="Grigoriev I.V."/>
        </authorList>
    </citation>
    <scope>NUCLEOTIDE SEQUENCE [LARGE SCALE GENOMIC DNA]</scope>
    <source>
        <strain evidence="2 3">68-887.2</strain>
    </source>
</reference>
<feature type="compositionally biased region" description="Polar residues" evidence="1">
    <location>
        <begin position="133"/>
        <end position="181"/>
    </location>
</feature>
<dbReference type="EMBL" id="MCFC01000072">
    <property type="protein sequence ID" value="ORY24061.1"/>
    <property type="molecule type" value="Genomic_DNA"/>
</dbReference>
<dbReference type="InterPro" id="IPR018247">
    <property type="entry name" value="EF_Hand_1_Ca_BS"/>
</dbReference>
<gene>
    <name evidence="2" type="ORF">BCR39DRAFT_337216</name>
</gene>
<comment type="caution">
    <text evidence="2">The sequence shown here is derived from an EMBL/GenBank/DDBJ whole genome shotgun (WGS) entry which is preliminary data.</text>
</comment>
<name>A0A1Y2AND3_9TREE</name>
<feature type="region of interest" description="Disordered" evidence="1">
    <location>
        <begin position="133"/>
        <end position="199"/>
    </location>
</feature>
<evidence type="ECO:0000313" key="3">
    <source>
        <dbReference type="Proteomes" id="UP000193986"/>
    </source>
</evidence>
<protein>
    <submittedName>
        <fullName evidence="2">Uncharacterized protein</fullName>
    </submittedName>
</protein>
<dbReference type="Proteomes" id="UP000193986">
    <property type="component" value="Unassembled WGS sequence"/>
</dbReference>
<dbReference type="PROSITE" id="PS00018">
    <property type="entry name" value="EF_HAND_1"/>
    <property type="match status" value="1"/>
</dbReference>